<dbReference type="InterPro" id="IPR011989">
    <property type="entry name" value="ARM-like"/>
</dbReference>
<dbReference type="GeneTree" id="ENSGT01030000234620"/>
<dbReference type="GO" id="GO:0000159">
    <property type="term" value="C:protein phosphatase type 2A complex"/>
    <property type="evidence" value="ECO:0007669"/>
    <property type="project" value="UniProtKB-UniRule"/>
</dbReference>
<keyword evidence="5" id="KW-1185">Reference proteome</keyword>
<dbReference type="SUPFAM" id="SSF48371">
    <property type="entry name" value="ARM repeat"/>
    <property type="match status" value="1"/>
</dbReference>
<feature type="compositionally biased region" description="Polar residues" evidence="3">
    <location>
        <begin position="27"/>
        <end position="38"/>
    </location>
</feature>
<dbReference type="GO" id="GO:0005634">
    <property type="term" value="C:nucleus"/>
    <property type="evidence" value="ECO:0007669"/>
    <property type="project" value="TreeGrafter"/>
</dbReference>
<dbReference type="Proteomes" id="UP000261560">
    <property type="component" value="Unplaced"/>
</dbReference>
<comment type="similarity">
    <text evidence="1">Belongs to the phosphatase 2A regulatory subunit B56 family.</text>
</comment>
<evidence type="ECO:0000313" key="4">
    <source>
        <dbReference type="Ensembl" id="ENSOMEP00000021620.1"/>
    </source>
</evidence>
<feature type="region of interest" description="Disordered" evidence="3">
    <location>
        <begin position="435"/>
        <end position="484"/>
    </location>
</feature>
<organism evidence="4 5">
    <name type="scientific">Oryzias melastigma</name>
    <name type="common">Marine medaka</name>
    <dbReference type="NCBI Taxonomy" id="30732"/>
    <lineage>
        <taxon>Eukaryota</taxon>
        <taxon>Metazoa</taxon>
        <taxon>Chordata</taxon>
        <taxon>Craniata</taxon>
        <taxon>Vertebrata</taxon>
        <taxon>Euteleostomi</taxon>
        <taxon>Actinopterygii</taxon>
        <taxon>Neopterygii</taxon>
        <taxon>Teleostei</taxon>
        <taxon>Neoteleostei</taxon>
        <taxon>Acanthomorphata</taxon>
        <taxon>Ovalentaria</taxon>
        <taxon>Atherinomorphae</taxon>
        <taxon>Beloniformes</taxon>
        <taxon>Adrianichthyidae</taxon>
        <taxon>Oryziinae</taxon>
        <taxon>Oryzias</taxon>
    </lineage>
</organism>
<dbReference type="AlphaFoldDB" id="A0A3B3CWB3"/>
<name>A0A3B3CWB3_ORYME</name>
<dbReference type="FunFam" id="1.25.10.10:FF:000353">
    <property type="entry name" value="Serine/threonine-protein phosphatase 2A 56 kDa regulatory subunit"/>
    <property type="match status" value="1"/>
</dbReference>
<accession>A0A3B3CWB3</accession>
<dbReference type="PANTHER" id="PTHR10257:SF6">
    <property type="entry name" value="SERINE_THREONINE-PROTEIN PHOSPHATASE 2A 56 KDA REGULATORY SUBUNIT ALPHA ISOFORM"/>
    <property type="match status" value="1"/>
</dbReference>
<evidence type="ECO:0000313" key="5">
    <source>
        <dbReference type="Proteomes" id="UP000261560"/>
    </source>
</evidence>
<feature type="region of interest" description="Disordered" evidence="3">
    <location>
        <begin position="1"/>
        <end position="56"/>
    </location>
</feature>
<feature type="compositionally biased region" description="Low complexity" evidence="3">
    <location>
        <begin position="446"/>
        <end position="456"/>
    </location>
</feature>
<feature type="compositionally biased region" description="Polar residues" evidence="3">
    <location>
        <begin position="435"/>
        <end position="445"/>
    </location>
</feature>
<reference evidence="4" key="2">
    <citation type="submission" date="2025-09" db="UniProtKB">
        <authorList>
            <consortium name="Ensembl"/>
        </authorList>
    </citation>
    <scope>IDENTIFICATION</scope>
</reference>
<dbReference type="InterPro" id="IPR002554">
    <property type="entry name" value="PP2A_B56"/>
</dbReference>
<proteinExistence type="inferred from homology"/>
<dbReference type="Pfam" id="PF01603">
    <property type="entry name" value="B56"/>
    <property type="match status" value="2"/>
</dbReference>
<dbReference type="GO" id="GO:0072542">
    <property type="term" value="F:protein phosphatase activator activity"/>
    <property type="evidence" value="ECO:0007669"/>
    <property type="project" value="TreeGrafter"/>
</dbReference>
<reference evidence="4" key="1">
    <citation type="submission" date="2025-08" db="UniProtKB">
        <authorList>
            <consortium name="Ensembl"/>
        </authorList>
    </citation>
    <scope>IDENTIFICATION</scope>
</reference>
<evidence type="ECO:0000256" key="2">
    <source>
        <dbReference type="PIRNR" id="PIRNR028043"/>
    </source>
</evidence>
<dbReference type="Ensembl" id="ENSOMET00000031333.1">
    <property type="protein sequence ID" value="ENSOMEP00000021620.1"/>
    <property type="gene ID" value="ENSOMEG00000023558.1"/>
</dbReference>
<dbReference type="PIRSF" id="PIRSF028043">
    <property type="entry name" value="PP2A_B56"/>
    <property type="match status" value="1"/>
</dbReference>
<sequence length="484" mass="56012">MSTISASEKVDGFTRKSVRKAQRQRKSQGSSQYRTQSAPVELSPLPQLKDTPSSEQQELFMQKISQCCVLFDFLDSVTDLKSKEIKRATLNELVEYVSTYRGVLVESAYPDITNMISTNIFRALPPSDNPDFDPEEDEPTLEVSWPHMQLVYEFLLRFLENPDFQPSIAKRHIDQKFVLQLLELFDSEDPRERDFLKTILHRIYGKFLGLRAFIRKQINNIFLQFIYETEHFNGVAELLEILGSIINGFALPLKAEHKQFLMKVLIPLHTAKSLALFHAQLAYCVVQFLEKDPTLTEPVIRGLLKFWPKTCSQKEVFNSFFVRTQSIVQPVWTYFLFIICSRYFQIYLIEENIDKILPIMFGSLYRISKEHWNPTIVALVYNVLKTLMEMNCTLFDELTSSYKADRQREKKKEQERDELWKKLDQLKVGSAPLVQNNSHSLPSVQNNNNNNSNNNNGSQETTTTTSDKDLAVTVEVEDSTPCAK</sequence>
<dbReference type="GO" id="GO:0005829">
    <property type="term" value="C:cytosol"/>
    <property type="evidence" value="ECO:0007669"/>
    <property type="project" value="TreeGrafter"/>
</dbReference>
<feature type="compositionally biased region" description="Basic residues" evidence="3">
    <location>
        <begin position="16"/>
        <end position="26"/>
    </location>
</feature>
<protein>
    <recommendedName>
        <fullName evidence="2">Serine/threonine protein phosphatase 2A regulatory subunit</fullName>
    </recommendedName>
</protein>
<dbReference type="GO" id="GO:0007165">
    <property type="term" value="P:signal transduction"/>
    <property type="evidence" value="ECO:0007669"/>
    <property type="project" value="InterPro"/>
</dbReference>
<dbReference type="Gene3D" id="1.25.10.10">
    <property type="entry name" value="Leucine-rich Repeat Variant"/>
    <property type="match status" value="1"/>
</dbReference>
<evidence type="ECO:0000256" key="3">
    <source>
        <dbReference type="SAM" id="MobiDB-lite"/>
    </source>
</evidence>
<dbReference type="PANTHER" id="PTHR10257">
    <property type="entry name" value="SERINE/THREONINE PROTEIN PHOSPHATASE 2A PP2A REGULATORY SUBUNIT B"/>
    <property type="match status" value="1"/>
</dbReference>
<evidence type="ECO:0000256" key="1">
    <source>
        <dbReference type="ARBA" id="ARBA00009745"/>
    </source>
</evidence>
<dbReference type="InterPro" id="IPR016024">
    <property type="entry name" value="ARM-type_fold"/>
</dbReference>